<dbReference type="EMBL" id="MH252533">
    <property type="protein sequence ID" value="AWJ63842.1"/>
    <property type="molecule type" value="Genomic_DNA"/>
</dbReference>
<dbReference type="RefSeq" id="YP_009493047.1">
    <property type="nucleotide sequence ID" value="NC_037936.1"/>
</dbReference>
<accession>A0A2S1WBK0</accession>
<protein>
    <submittedName>
        <fullName evidence="3">LAGLIDADG endonuclease</fullName>
    </submittedName>
</protein>
<keyword evidence="3" id="KW-0540">Nuclease</keyword>
<dbReference type="PANTHER" id="PTHR36181">
    <property type="entry name" value="INTRON-ENCODED ENDONUCLEASE AI3-RELATED"/>
    <property type="match status" value="1"/>
</dbReference>
<geneLocation type="mitochondrion" evidence="3"/>
<dbReference type="InterPro" id="IPR051289">
    <property type="entry name" value="LAGLIDADG_Endonuclease"/>
</dbReference>
<reference evidence="3" key="1">
    <citation type="journal article" date="2019" name="Int. J. Biol. Macromol.">
        <title>The complete mitochondrial genomes of five important medicinal Ganoderma species: Features, evolution, and phylogeny.</title>
        <authorList>
            <person name="Li Q."/>
            <person name="Xiang D."/>
            <person name="Wan Y."/>
            <person name="Wu Q."/>
            <person name="Wu X."/>
            <person name="Ma C."/>
            <person name="Song Y."/>
            <person name="Zhao G."/>
            <person name="Huang W."/>
        </authorList>
    </citation>
    <scope>NUCLEOTIDE SEQUENCE</scope>
</reference>
<dbReference type="Pfam" id="PF00961">
    <property type="entry name" value="LAGLIDADG_1"/>
    <property type="match status" value="1"/>
</dbReference>
<keyword evidence="3" id="KW-0378">Hydrolase</keyword>
<proteinExistence type="predicted"/>
<feature type="domain" description="Homing endonuclease LAGLIDADG" evidence="2">
    <location>
        <begin position="101"/>
        <end position="218"/>
    </location>
</feature>
<evidence type="ECO:0000256" key="1">
    <source>
        <dbReference type="ARBA" id="ARBA00002670"/>
    </source>
</evidence>
<comment type="function">
    <text evidence="1">Mitochondrial DNA endonuclease involved in intron homing.</text>
</comment>
<name>A0A2S1WBK0_GANTS</name>
<dbReference type="GeneID" id="36953182"/>
<dbReference type="AlphaFoldDB" id="A0A2S1WBK0"/>
<dbReference type="InterPro" id="IPR027434">
    <property type="entry name" value="Homing_endonucl"/>
</dbReference>
<evidence type="ECO:0000313" key="3">
    <source>
        <dbReference type="EMBL" id="AWJ63842.1"/>
    </source>
</evidence>
<keyword evidence="3" id="KW-0255">Endonuclease</keyword>
<evidence type="ECO:0000259" key="2">
    <source>
        <dbReference type="Pfam" id="PF00961"/>
    </source>
</evidence>
<keyword evidence="3" id="KW-0496">Mitochondrion</keyword>
<gene>
    <name evidence="3" type="primary">orf259</name>
</gene>
<dbReference type="PANTHER" id="PTHR36181:SF6">
    <property type="entry name" value="INTRON-ENCODED LAGLIDADG ENDONUCLEASE FAMILY PROTEIN"/>
    <property type="match status" value="1"/>
</dbReference>
<dbReference type="InterPro" id="IPR004860">
    <property type="entry name" value="LAGLIDADG_dom"/>
</dbReference>
<dbReference type="SUPFAM" id="SSF55608">
    <property type="entry name" value="Homing endonucleases"/>
    <property type="match status" value="2"/>
</dbReference>
<dbReference type="Gene3D" id="3.10.28.10">
    <property type="entry name" value="Homing endonucleases"/>
    <property type="match status" value="1"/>
</dbReference>
<dbReference type="GO" id="GO:0005739">
    <property type="term" value="C:mitochondrion"/>
    <property type="evidence" value="ECO:0007669"/>
    <property type="project" value="UniProtKB-ARBA"/>
</dbReference>
<dbReference type="GO" id="GO:0004519">
    <property type="term" value="F:endonuclease activity"/>
    <property type="evidence" value="ECO:0007669"/>
    <property type="project" value="UniProtKB-KW"/>
</dbReference>
<sequence length="259" mass="30118">MLYPVVKITFVKKDAPLAQKIMEVIKGGTIVYPKDSNYLDLLFQDIKSIKNIAVLLNGNMRTPKIEALHRLIDWLNARSTDGFKICKLSLDNSWLGSNPWLSGFIESDGNFYCEFKLNSEGIATIIKGYMRVSQKQSYKSTTTISKNNSNFYIMDKIREFLDVKNVTEIQRNKPNYIELAYEVRTTKKLSCDILINYLTNFPLFSSKHLDFLDWSEVHHIRISKKYKSLDGTSKLISLKNSMNTKRTQFNWDSLNRFYC</sequence>
<organism evidence="3">
    <name type="scientific">Ganoderma tsugae</name>
    <name type="common">Hemlock varnish shelf mushroom</name>
    <name type="synonym">Polyporus tsugae</name>
    <dbReference type="NCBI Taxonomy" id="2075311"/>
    <lineage>
        <taxon>Eukaryota</taxon>
        <taxon>Fungi</taxon>
        <taxon>Dikarya</taxon>
        <taxon>Basidiomycota</taxon>
        <taxon>Agaricomycotina</taxon>
        <taxon>Agaricomycetes</taxon>
        <taxon>Polyporales</taxon>
        <taxon>Polyporaceae</taxon>
        <taxon>Polyporus</taxon>
    </lineage>
</organism>